<dbReference type="InterPro" id="IPR027417">
    <property type="entry name" value="P-loop_NTPase"/>
</dbReference>
<evidence type="ECO:0000313" key="10">
    <source>
        <dbReference type="EMBL" id="MDF0600982.1"/>
    </source>
</evidence>
<keyword evidence="6 10" id="KW-0067">ATP-binding</keyword>
<dbReference type="FunFam" id="3.40.50.300:FF:000020">
    <property type="entry name" value="Amino acid ABC transporter ATP-binding component"/>
    <property type="match status" value="1"/>
</dbReference>
<dbReference type="GO" id="GO:0005524">
    <property type="term" value="F:ATP binding"/>
    <property type="evidence" value="ECO:0007669"/>
    <property type="project" value="UniProtKB-KW"/>
</dbReference>
<dbReference type="InterPro" id="IPR003439">
    <property type="entry name" value="ABC_transporter-like_ATP-bd"/>
</dbReference>
<keyword evidence="7" id="KW-0029">Amino-acid transport</keyword>
<evidence type="ECO:0000256" key="6">
    <source>
        <dbReference type="ARBA" id="ARBA00022840"/>
    </source>
</evidence>
<dbReference type="RefSeq" id="WP_275567124.1">
    <property type="nucleotide sequence ID" value="NZ_JARGYC010000020.1"/>
</dbReference>
<organism evidence="10 11">
    <name type="scientific">Psychromarinibacter sediminicola</name>
    <dbReference type="NCBI Taxonomy" id="3033385"/>
    <lineage>
        <taxon>Bacteria</taxon>
        <taxon>Pseudomonadati</taxon>
        <taxon>Pseudomonadota</taxon>
        <taxon>Alphaproteobacteria</taxon>
        <taxon>Rhodobacterales</taxon>
        <taxon>Paracoccaceae</taxon>
        <taxon>Psychromarinibacter</taxon>
    </lineage>
</organism>
<dbReference type="GO" id="GO:0005886">
    <property type="term" value="C:plasma membrane"/>
    <property type="evidence" value="ECO:0007669"/>
    <property type="project" value="UniProtKB-SubCell"/>
</dbReference>
<dbReference type="PROSITE" id="PS50893">
    <property type="entry name" value="ABC_TRANSPORTER_2"/>
    <property type="match status" value="1"/>
</dbReference>
<dbReference type="GO" id="GO:0016887">
    <property type="term" value="F:ATP hydrolysis activity"/>
    <property type="evidence" value="ECO:0007669"/>
    <property type="project" value="InterPro"/>
</dbReference>
<keyword evidence="8" id="KW-0472">Membrane</keyword>
<dbReference type="PANTHER" id="PTHR43166:SF9">
    <property type="entry name" value="GLUTAMATE_ASPARTATE IMPORT ATP-BINDING PROTEIN GLTL"/>
    <property type="match status" value="1"/>
</dbReference>
<dbReference type="AlphaFoldDB" id="A0AAE3T879"/>
<reference evidence="10" key="1">
    <citation type="submission" date="2023-03" db="EMBL/GenBank/DDBJ databases">
        <title>Multiphase analysis and comparison of six strains from genera Psychromarinibacter, Lutimaribacter, and Maritimibacter, including a novel species: Psychromarinibacter sediminicola sp. nov.</title>
        <authorList>
            <person name="Wang Y.-H."/>
            <person name="Ye M.-Q."/>
            <person name="Du Z.-J."/>
        </authorList>
    </citation>
    <scope>NUCLEOTIDE SEQUENCE</scope>
    <source>
        <strain evidence="10">C21-152</strain>
    </source>
</reference>
<dbReference type="InterPro" id="IPR017871">
    <property type="entry name" value="ABC_transporter-like_CS"/>
</dbReference>
<dbReference type="InterPro" id="IPR030679">
    <property type="entry name" value="ABC_ATPase_HisP-typ"/>
</dbReference>
<dbReference type="Proteomes" id="UP001220964">
    <property type="component" value="Unassembled WGS sequence"/>
</dbReference>
<evidence type="ECO:0000256" key="3">
    <source>
        <dbReference type="ARBA" id="ARBA00022448"/>
    </source>
</evidence>
<proteinExistence type="inferred from homology"/>
<dbReference type="PROSITE" id="PS00211">
    <property type="entry name" value="ABC_TRANSPORTER_1"/>
    <property type="match status" value="1"/>
</dbReference>
<dbReference type="GO" id="GO:0015424">
    <property type="term" value="F:ABC-type amino acid transporter activity"/>
    <property type="evidence" value="ECO:0007669"/>
    <property type="project" value="InterPro"/>
</dbReference>
<dbReference type="Pfam" id="PF00005">
    <property type="entry name" value="ABC_tran"/>
    <property type="match status" value="1"/>
</dbReference>
<keyword evidence="11" id="KW-1185">Reference proteome</keyword>
<accession>A0AAE3T879</accession>
<dbReference type="Gene3D" id="3.40.50.300">
    <property type="entry name" value="P-loop containing nucleotide triphosphate hydrolases"/>
    <property type="match status" value="1"/>
</dbReference>
<comment type="similarity">
    <text evidence="2">Belongs to the ABC transporter superfamily.</text>
</comment>
<protein>
    <submittedName>
        <fullName evidence="10">Amino acid ABC transporter ATP-binding protein</fullName>
    </submittedName>
</protein>
<dbReference type="PANTHER" id="PTHR43166">
    <property type="entry name" value="AMINO ACID IMPORT ATP-BINDING PROTEIN"/>
    <property type="match status" value="1"/>
</dbReference>
<evidence type="ECO:0000256" key="4">
    <source>
        <dbReference type="ARBA" id="ARBA00022475"/>
    </source>
</evidence>
<dbReference type="SMART" id="SM00382">
    <property type="entry name" value="AAA"/>
    <property type="match status" value="1"/>
</dbReference>
<comment type="subcellular location">
    <subcellularLocation>
        <location evidence="1">Cell membrane</location>
        <topology evidence="1">Peripheral membrane protein</topology>
    </subcellularLocation>
</comment>
<evidence type="ECO:0000256" key="2">
    <source>
        <dbReference type="ARBA" id="ARBA00005417"/>
    </source>
</evidence>
<comment type="caution">
    <text evidence="10">The sequence shown here is derived from an EMBL/GenBank/DDBJ whole genome shotgun (WGS) entry which is preliminary data.</text>
</comment>
<evidence type="ECO:0000256" key="7">
    <source>
        <dbReference type="ARBA" id="ARBA00022970"/>
    </source>
</evidence>
<dbReference type="EMBL" id="JARGYC010000020">
    <property type="protein sequence ID" value="MDF0600982.1"/>
    <property type="molecule type" value="Genomic_DNA"/>
</dbReference>
<dbReference type="InterPro" id="IPR050086">
    <property type="entry name" value="MetN_ABC_transporter-like"/>
</dbReference>
<keyword evidence="5" id="KW-0547">Nucleotide-binding</keyword>
<keyword evidence="3" id="KW-0813">Transport</keyword>
<evidence type="ECO:0000256" key="5">
    <source>
        <dbReference type="ARBA" id="ARBA00022741"/>
    </source>
</evidence>
<feature type="domain" description="ABC transporter" evidence="9">
    <location>
        <begin position="2"/>
        <end position="246"/>
    </location>
</feature>
<dbReference type="CDD" id="cd03262">
    <property type="entry name" value="ABC_HisP_GlnQ"/>
    <property type="match status" value="1"/>
</dbReference>
<dbReference type="PIRSF" id="PIRSF039085">
    <property type="entry name" value="ABC_ATPase_HisP"/>
    <property type="match status" value="1"/>
</dbReference>
<evidence type="ECO:0000313" key="11">
    <source>
        <dbReference type="Proteomes" id="UP001220964"/>
    </source>
</evidence>
<name>A0AAE3T879_9RHOB</name>
<evidence type="ECO:0000256" key="1">
    <source>
        <dbReference type="ARBA" id="ARBA00004202"/>
    </source>
</evidence>
<evidence type="ECO:0000256" key="8">
    <source>
        <dbReference type="ARBA" id="ARBA00023136"/>
    </source>
</evidence>
<dbReference type="InterPro" id="IPR003593">
    <property type="entry name" value="AAA+_ATPase"/>
</dbReference>
<keyword evidence="4" id="KW-1003">Cell membrane</keyword>
<sequence>MIKIEKVRKSFGAHLVLKDVSFEVAKGETVCIIGPSGSGKSTVLRCINRLEVIDSGRITLNDELIAYRENEGRLVELREREVLNRIKDLGMVFQGFNLFPHMTVLQNLIEAPVGVKGEKRSLATERGRDYLRMVGLEDKAEAYPVMLSGGQKQRVAIARALNMEPQAILFDEPTSALDPENVNEVLQVMKKLAKGGLTMIVVTHEMGFAREAADRVIFMDDGRIVEVGTPNEILSWPQNARTQAFVKSVL</sequence>
<gene>
    <name evidence="10" type="ORF">P1J78_09590</name>
</gene>
<evidence type="ECO:0000259" key="9">
    <source>
        <dbReference type="PROSITE" id="PS50893"/>
    </source>
</evidence>
<dbReference type="SUPFAM" id="SSF52540">
    <property type="entry name" value="P-loop containing nucleoside triphosphate hydrolases"/>
    <property type="match status" value="1"/>
</dbReference>